<keyword evidence="2" id="KW-1185">Reference proteome</keyword>
<gene>
    <name evidence="1" type="ORF">P9875_09650</name>
</gene>
<protein>
    <submittedName>
        <fullName evidence="1">Uncharacterized protein</fullName>
    </submittedName>
</protein>
<evidence type="ECO:0000313" key="1">
    <source>
        <dbReference type="EMBL" id="WFR81402.1"/>
    </source>
</evidence>
<name>A0ABY8IBS1_9BURK</name>
<sequence length="232" mass="25969">MKIIAYLKSTMRLATALFLSFFALAVILGLGTAGYYYWQKTQAKEYETAKNWTSDLNSILQFSLDARTKMVDGRLHMIVTTDSLPPYMKYQLIAARQDESKGFFLNFVDKDGFKIFSKSIPLSSMSRIVDSTGKAVGLSFEADEYMNVATYASFSKLDVQWNLNTELPAAEAQTETSSEAGPDHCAPNLTKAERLKRLSTYGKLRQTGDGAYAVGYRTVTFFTYDNSLLSCQ</sequence>
<evidence type="ECO:0000313" key="2">
    <source>
        <dbReference type="Proteomes" id="UP001219584"/>
    </source>
</evidence>
<accession>A0ABY8IBS1</accession>
<dbReference type="RefSeq" id="WP_278318233.1">
    <property type="nucleotide sequence ID" value="NZ_CP121464.1"/>
</dbReference>
<reference evidence="1 2" key="1">
    <citation type="submission" date="2023-04" db="EMBL/GenBank/DDBJ databases">
        <title>Nanopore sequencing of Janthinobacterium from water.</title>
        <authorList>
            <person name="Ciuchcinski K."/>
            <person name="Rokowska A."/>
            <person name="Dziewit L."/>
        </authorList>
    </citation>
    <scope>NUCLEOTIDE SEQUENCE [LARGE SCALE GENOMIC DNA]</scope>
    <source>
        <strain evidence="1 2">DEMB2</strain>
    </source>
</reference>
<proteinExistence type="predicted"/>
<dbReference type="EMBL" id="CP121464">
    <property type="protein sequence ID" value="WFR81402.1"/>
    <property type="molecule type" value="Genomic_DNA"/>
</dbReference>
<dbReference type="Proteomes" id="UP001219584">
    <property type="component" value="Chromosome"/>
</dbReference>
<organism evidence="1 2">
    <name type="scientific">Janthinobacterium rivuli</name>
    <dbReference type="NCBI Taxonomy" id="2751478"/>
    <lineage>
        <taxon>Bacteria</taxon>
        <taxon>Pseudomonadati</taxon>
        <taxon>Pseudomonadota</taxon>
        <taxon>Betaproteobacteria</taxon>
        <taxon>Burkholderiales</taxon>
        <taxon>Oxalobacteraceae</taxon>
        <taxon>Janthinobacterium</taxon>
    </lineage>
</organism>